<accession>A0A238WSQ2</accession>
<name>A0A238WSQ2_9ACTN</name>
<feature type="region of interest" description="Disordered" evidence="2">
    <location>
        <begin position="364"/>
        <end position="424"/>
    </location>
</feature>
<dbReference type="EMBL" id="FZNO01000009">
    <property type="protein sequence ID" value="SNR49373.1"/>
    <property type="molecule type" value="Genomic_DNA"/>
</dbReference>
<dbReference type="PANTHER" id="PTHR33371">
    <property type="entry name" value="INTERMEMBRANE PHOSPHOLIPID TRANSPORT SYSTEM BINDING PROTEIN MLAD-RELATED"/>
    <property type="match status" value="1"/>
</dbReference>
<organism evidence="5 6">
    <name type="scientific">Blastococcus mobilis</name>
    <dbReference type="NCBI Taxonomy" id="1938746"/>
    <lineage>
        <taxon>Bacteria</taxon>
        <taxon>Bacillati</taxon>
        <taxon>Actinomycetota</taxon>
        <taxon>Actinomycetes</taxon>
        <taxon>Geodermatophilales</taxon>
        <taxon>Geodermatophilaceae</taxon>
        <taxon>Blastococcus</taxon>
    </lineage>
</organism>
<dbReference type="InterPro" id="IPR003399">
    <property type="entry name" value="Mce/MlaD"/>
</dbReference>
<feature type="domain" description="Mammalian cell entry C-terminal" evidence="4">
    <location>
        <begin position="126"/>
        <end position="296"/>
    </location>
</feature>
<dbReference type="InterPro" id="IPR052336">
    <property type="entry name" value="MlaD_Phospholipid_Transporter"/>
</dbReference>
<evidence type="ECO:0000313" key="6">
    <source>
        <dbReference type="Proteomes" id="UP000198403"/>
    </source>
</evidence>
<protein>
    <submittedName>
        <fullName evidence="5">Phospholipid/cholesterol/gamma-HCH transport system substrate-binding protein</fullName>
    </submittedName>
</protein>
<feature type="coiled-coil region" evidence="1">
    <location>
        <begin position="192"/>
        <end position="219"/>
    </location>
</feature>
<dbReference type="NCBIfam" id="TIGR00996">
    <property type="entry name" value="Mtu_fam_mce"/>
    <property type="match status" value="1"/>
</dbReference>
<dbReference type="PANTHER" id="PTHR33371:SF15">
    <property type="entry name" value="LIPOPROTEIN LPRN"/>
    <property type="match status" value="1"/>
</dbReference>
<feature type="compositionally biased region" description="Low complexity" evidence="2">
    <location>
        <begin position="370"/>
        <end position="395"/>
    </location>
</feature>
<gene>
    <name evidence="5" type="ORF">SAMN06272737_109130</name>
</gene>
<dbReference type="OrthoDB" id="9774928at2"/>
<evidence type="ECO:0000259" key="3">
    <source>
        <dbReference type="Pfam" id="PF02470"/>
    </source>
</evidence>
<dbReference type="AlphaFoldDB" id="A0A238WSQ2"/>
<dbReference type="Proteomes" id="UP000198403">
    <property type="component" value="Unassembled WGS sequence"/>
</dbReference>
<evidence type="ECO:0000256" key="1">
    <source>
        <dbReference type="SAM" id="Coils"/>
    </source>
</evidence>
<keyword evidence="6" id="KW-1185">Reference proteome</keyword>
<dbReference type="InterPro" id="IPR005693">
    <property type="entry name" value="Mce"/>
</dbReference>
<dbReference type="PROSITE" id="PS51257">
    <property type="entry name" value="PROKAR_LIPOPROTEIN"/>
    <property type="match status" value="1"/>
</dbReference>
<sequence length="424" mass="44424">MSRRAQRVVALAAGMLLLGGCGFRGAYSLDLPGGADTGDDPYTVQVEFLDVLDLVPQSGVRVADVPVGRVESIELDEDDWTALVTISVNREVDLPANAVAAIQQSSLLGEKYVELAPPGNEEPEGKLGDDSRITLDRTNRNVEVEELLGALSLVLNGGGLAQLQTINRELGEALEGREAEIKDTLDQLDTFIGGLDEQKAEINRALDRANELAATLSARTATIENALDTIGPGLDVINEQRDLLVSMLEGLARLGDVGTRIIQQSAADTVEDLKLLQPILTQLAAAGPDLAGSLEMLLTYPFPDSSLSALNYREAQSGGVALFTNMTATVDLDLTHLLCRYVVDQSGALRELPLEEALAQGRCGVEGDGSRATTGGSGGSQSTSSTSSSPSILSGIEGQVVQQVPGADQPAGRLGLPSVTGVAQ</sequence>
<evidence type="ECO:0000313" key="5">
    <source>
        <dbReference type="EMBL" id="SNR49373.1"/>
    </source>
</evidence>
<dbReference type="Pfam" id="PF02470">
    <property type="entry name" value="MlaD"/>
    <property type="match status" value="1"/>
</dbReference>
<dbReference type="GO" id="GO:0005576">
    <property type="term" value="C:extracellular region"/>
    <property type="evidence" value="ECO:0007669"/>
    <property type="project" value="TreeGrafter"/>
</dbReference>
<reference evidence="5 6" key="1">
    <citation type="submission" date="2017-06" db="EMBL/GenBank/DDBJ databases">
        <authorList>
            <person name="Kim H.J."/>
            <person name="Triplett B.A."/>
        </authorList>
    </citation>
    <scope>NUCLEOTIDE SEQUENCE [LARGE SCALE GENOMIC DNA]</scope>
    <source>
        <strain evidence="5 6">DSM 44272</strain>
    </source>
</reference>
<dbReference type="InterPro" id="IPR024516">
    <property type="entry name" value="Mce_C"/>
</dbReference>
<dbReference type="Pfam" id="PF11887">
    <property type="entry name" value="Mce4_CUP1"/>
    <property type="match status" value="1"/>
</dbReference>
<keyword evidence="1" id="KW-0175">Coiled coil</keyword>
<dbReference type="RefSeq" id="WP_089336449.1">
    <property type="nucleotide sequence ID" value="NZ_FZNO01000009.1"/>
</dbReference>
<feature type="domain" description="Mce/MlaD" evidence="3">
    <location>
        <begin position="41"/>
        <end position="118"/>
    </location>
</feature>
<proteinExistence type="predicted"/>
<evidence type="ECO:0000256" key="2">
    <source>
        <dbReference type="SAM" id="MobiDB-lite"/>
    </source>
</evidence>
<evidence type="ECO:0000259" key="4">
    <source>
        <dbReference type="Pfam" id="PF11887"/>
    </source>
</evidence>